<dbReference type="InterPro" id="IPR036661">
    <property type="entry name" value="Luciferase-like_sf"/>
</dbReference>
<gene>
    <name evidence="7" type="ORF">LY89DRAFT_649677</name>
</gene>
<dbReference type="SUPFAM" id="SSF51679">
    <property type="entry name" value="Bacterial luciferase-like"/>
    <property type="match status" value="1"/>
</dbReference>
<evidence type="ECO:0000256" key="5">
    <source>
        <dbReference type="ARBA" id="ARBA00033748"/>
    </source>
</evidence>
<accession>A0A194X4E9</accession>
<keyword evidence="2" id="KW-0288">FMN</keyword>
<reference evidence="7 8" key="1">
    <citation type="submission" date="2015-10" db="EMBL/GenBank/DDBJ databases">
        <title>Full genome of DAOMC 229536 Phialocephala scopiformis, a fungal endophyte of spruce producing the potent anti-insectan compound rugulosin.</title>
        <authorList>
            <consortium name="DOE Joint Genome Institute"/>
            <person name="Walker A.K."/>
            <person name="Frasz S.L."/>
            <person name="Seifert K.A."/>
            <person name="Miller J.D."/>
            <person name="Mondo S.J."/>
            <person name="Labutti K."/>
            <person name="Lipzen A."/>
            <person name="Dockter R."/>
            <person name="Kennedy M."/>
            <person name="Grigoriev I.V."/>
            <person name="Spatafora J.W."/>
        </authorList>
    </citation>
    <scope>NUCLEOTIDE SEQUENCE [LARGE SCALE GENOMIC DNA]</scope>
    <source>
        <strain evidence="7 8">CBS 120377</strain>
    </source>
</reference>
<keyword evidence="1" id="KW-0285">Flavoprotein</keyword>
<dbReference type="Pfam" id="PF00296">
    <property type="entry name" value="Bac_luciferase"/>
    <property type="match status" value="1"/>
</dbReference>
<keyword evidence="3" id="KW-0560">Oxidoreductase</keyword>
<dbReference type="Proteomes" id="UP000070700">
    <property type="component" value="Unassembled WGS sequence"/>
</dbReference>
<evidence type="ECO:0000256" key="1">
    <source>
        <dbReference type="ARBA" id="ARBA00022630"/>
    </source>
</evidence>
<dbReference type="AlphaFoldDB" id="A0A194X4E9"/>
<comment type="similarity">
    <text evidence="5">Belongs to the NtaA/SnaA/DszA monooxygenase family.</text>
</comment>
<keyword evidence="8" id="KW-1185">Reference proteome</keyword>
<proteinExistence type="inferred from homology"/>
<dbReference type="PIRSF" id="PIRSF000337">
    <property type="entry name" value="NTA_MOA"/>
    <property type="match status" value="1"/>
</dbReference>
<evidence type="ECO:0000313" key="7">
    <source>
        <dbReference type="EMBL" id="KUJ15046.1"/>
    </source>
</evidence>
<sequence length="479" mass="53359">MQSTGSSKNTKQMHLNFFEMACNASHMCTGQWKDPADNTQGKSQIDHYLWLAKLAEKGKITAIFFADVYGIFETYQGKPDAIFAGGTTCAYLDPVPLIPAMAAVTKSVCFGVTGSTSYIAPFILARTWSTLDHVTKGRVAWNVVTSYHTAAAQAMSLNNVESSAERYEAAHEYMDLVYQLWEQSWEDGAVKFQVDPEVAYDASKIHKIHFDGTYHRCHAYAQTHPSPQRTPVIFQAGASKSGIDFAGKHAEAIYTDFSTIASLSEYVRDVRQAAIRHGRDPRSVKIFMAIAPILGKTQEEAQAKHDKAKSLASIQAGMAKFSGYTNVDLSKYPLKEPFDTELKHADNLVAGVIKNYSLKQKEATEPFTPEYIGKMAGFGSTPKPTGTAETVADILEDWFHKTDIDGFNLVYILNPMSYEDIVEYLVPELQKRKLMWDDYPAKTFRENLHNVPGYPGLADDHPGSRFKWNAPNGTLQMDP</sequence>
<dbReference type="EMBL" id="KQ947419">
    <property type="protein sequence ID" value="KUJ15046.1"/>
    <property type="molecule type" value="Genomic_DNA"/>
</dbReference>
<dbReference type="PANTHER" id="PTHR30011">
    <property type="entry name" value="ALKANESULFONATE MONOOXYGENASE-RELATED"/>
    <property type="match status" value="1"/>
</dbReference>
<dbReference type="RefSeq" id="XP_018069401.1">
    <property type="nucleotide sequence ID" value="XM_018212075.1"/>
</dbReference>
<dbReference type="GO" id="GO:0004497">
    <property type="term" value="F:monooxygenase activity"/>
    <property type="evidence" value="ECO:0007669"/>
    <property type="project" value="UniProtKB-KW"/>
</dbReference>
<dbReference type="InterPro" id="IPR016215">
    <property type="entry name" value="NTA_MOA"/>
</dbReference>
<feature type="domain" description="Luciferase-like" evidence="6">
    <location>
        <begin position="36"/>
        <end position="402"/>
    </location>
</feature>
<organism evidence="7 8">
    <name type="scientific">Mollisia scopiformis</name>
    <name type="common">Conifer needle endophyte fungus</name>
    <name type="synonym">Phialocephala scopiformis</name>
    <dbReference type="NCBI Taxonomy" id="149040"/>
    <lineage>
        <taxon>Eukaryota</taxon>
        <taxon>Fungi</taxon>
        <taxon>Dikarya</taxon>
        <taxon>Ascomycota</taxon>
        <taxon>Pezizomycotina</taxon>
        <taxon>Leotiomycetes</taxon>
        <taxon>Helotiales</taxon>
        <taxon>Mollisiaceae</taxon>
        <taxon>Mollisia</taxon>
    </lineage>
</organism>
<evidence type="ECO:0000256" key="3">
    <source>
        <dbReference type="ARBA" id="ARBA00023002"/>
    </source>
</evidence>
<dbReference type="OrthoDB" id="5561043at2759"/>
<dbReference type="PANTHER" id="PTHR30011:SF16">
    <property type="entry name" value="C2H2 FINGER DOMAIN TRANSCRIPTION FACTOR (EUROFUNG)-RELATED"/>
    <property type="match status" value="1"/>
</dbReference>
<dbReference type="Gene3D" id="3.20.20.30">
    <property type="entry name" value="Luciferase-like domain"/>
    <property type="match status" value="1"/>
</dbReference>
<dbReference type="KEGG" id="psco:LY89DRAFT_649677"/>
<evidence type="ECO:0000313" key="8">
    <source>
        <dbReference type="Proteomes" id="UP000070700"/>
    </source>
</evidence>
<keyword evidence="4 7" id="KW-0503">Monooxygenase</keyword>
<evidence type="ECO:0000259" key="6">
    <source>
        <dbReference type="Pfam" id="PF00296"/>
    </source>
</evidence>
<dbReference type="InterPro" id="IPR011251">
    <property type="entry name" value="Luciferase-like_dom"/>
</dbReference>
<dbReference type="GeneID" id="28821801"/>
<dbReference type="GO" id="GO:0016705">
    <property type="term" value="F:oxidoreductase activity, acting on paired donors, with incorporation or reduction of molecular oxygen"/>
    <property type="evidence" value="ECO:0007669"/>
    <property type="project" value="InterPro"/>
</dbReference>
<protein>
    <submittedName>
        <fullName evidence="7">Nitrilotriacetate monooxygenase component A/pristinamycin IIA synthase subunit A</fullName>
    </submittedName>
</protein>
<dbReference type="InParanoid" id="A0A194X4E9"/>
<dbReference type="NCBIfam" id="TIGR03860">
    <property type="entry name" value="FMN_nitrolo"/>
    <property type="match status" value="1"/>
</dbReference>
<dbReference type="InterPro" id="IPR051260">
    <property type="entry name" value="Diverse_substr_monoxygenases"/>
</dbReference>
<evidence type="ECO:0000256" key="2">
    <source>
        <dbReference type="ARBA" id="ARBA00022643"/>
    </source>
</evidence>
<name>A0A194X4E9_MOLSC</name>
<evidence type="ECO:0000256" key="4">
    <source>
        <dbReference type="ARBA" id="ARBA00023033"/>
    </source>
</evidence>